<proteinExistence type="predicted"/>
<comment type="caution">
    <text evidence="1">The sequence shown here is derived from an EMBL/GenBank/DDBJ whole genome shotgun (WGS) entry which is preliminary data.</text>
</comment>
<dbReference type="RefSeq" id="WP_191187041.1">
    <property type="nucleotide sequence ID" value="NZ_JACWMY010000001.1"/>
</dbReference>
<evidence type="ECO:0000313" key="1">
    <source>
        <dbReference type="EMBL" id="MBD1362354.1"/>
    </source>
</evidence>
<dbReference type="Proteomes" id="UP000606600">
    <property type="component" value="Unassembled WGS sequence"/>
</dbReference>
<evidence type="ECO:0000313" key="2">
    <source>
        <dbReference type="Proteomes" id="UP000606600"/>
    </source>
</evidence>
<dbReference type="InterPro" id="IPR025345">
    <property type="entry name" value="DUF4249"/>
</dbReference>
<keyword evidence="2" id="KW-1185">Reference proteome</keyword>
<accession>A0ABR7WJ54</accession>
<gene>
    <name evidence="1" type="ORF">IDJ77_00910</name>
</gene>
<name>A0ABR7WJ54_9SPHI</name>
<sequence length="390" mass="43317">MKGRSVYILILSVGVASASCRKPYAPEITSNSTSLLVVEGVINPGNDSTFITLSHTVKISDTVKTAAERGATVAVESSSTTRPLTEISPGVYSALPLNLDTTQQYHLRIKLTNGKEYVSDYEKPKLTPPIDTVTYTIKDTSLQINASAHDPSNRTHYYRWDYSEAWRFNSKFYSSFKVVNGTIYPRLPAEDIFSCFSSAKSSSIVLGSSVKLAQDVISKALITTIISSSEKISIRYSILIKQYALTKEAFAFYENLKKNTEQLGSIFDALPSEIGGNIHNTTNPAEPVIGYVGVSTVQTKRIFIDKEELPATWIIQYPFNCTQDTALFNNPKTKLNEVKAFILTNLTLPTLTLRAKAPDTTLLGYYRTDFICGDCTLRGTKKRPTFWKDK</sequence>
<organism evidence="1 2">
    <name type="scientific">Mucilaginibacter pankratovii</name>
    <dbReference type="NCBI Taxonomy" id="2772110"/>
    <lineage>
        <taxon>Bacteria</taxon>
        <taxon>Pseudomonadati</taxon>
        <taxon>Bacteroidota</taxon>
        <taxon>Sphingobacteriia</taxon>
        <taxon>Sphingobacteriales</taxon>
        <taxon>Sphingobacteriaceae</taxon>
        <taxon>Mucilaginibacter</taxon>
    </lineage>
</organism>
<dbReference type="EMBL" id="JACWMY010000001">
    <property type="protein sequence ID" value="MBD1362354.1"/>
    <property type="molecule type" value="Genomic_DNA"/>
</dbReference>
<dbReference type="PROSITE" id="PS51257">
    <property type="entry name" value="PROKAR_LIPOPROTEIN"/>
    <property type="match status" value="1"/>
</dbReference>
<reference evidence="1 2" key="1">
    <citation type="submission" date="2020-09" db="EMBL/GenBank/DDBJ databases">
        <title>Novel species of Mucilaginibacter isolated from a glacier on the Tibetan Plateau.</title>
        <authorList>
            <person name="Liu Q."/>
            <person name="Xin Y.-H."/>
        </authorList>
    </citation>
    <scope>NUCLEOTIDE SEQUENCE [LARGE SCALE GENOMIC DNA]</scope>
    <source>
        <strain evidence="1 2">ZT4R22</strain>
    </source>
</reference>
<protein>
    <submittedName>
        <fullName evidence="1">DUF4249 domain-containing protein</fullName>
    </submittedName>
</protein>
<dbReference type="Pfam" id="PF14054">
    <property type="entry name" value="DUF4249"/>
    <property type="match status" value="1"/>
</dbReference>